<feature type="transmembrane region" description="Helical" evidence="1">
    <location>
        <begin position="104"/>
        <end position="127"/>
    </location>
</feature>
<evidence type="ECO:0000256" key="1">
    <source>
        <dbReference type="SAM" id="Phobius"/>
    </source>
</evidence>
<organism evidence="2 3">
    <name type="scientific">Strongylus vulgaris</name>
    <name type="common">Blood worm</name>
    <dbReference type="NCBI Taxonomy" id="40348"/>
    <lineage>
        <taxon>Eukaryota</taxon>
        <taxon>Metazoa</taxon>
        <taxon>Ecdysozoa</taxon>
        <taxon>Nematoda</taxon>
        <taxon>Chromadorea</taxon>
        <taxon>Rhabditida</taxon>
        <taxon>Rhabditina</taxon>
        <taxon>Rhabditomorpha</taxon>
        <taxon>Strongyloidea</taxon>
        <taxon>Strongylidae</taxon>
        <taxon>Strongylus</taxon>
    </lineage>
</organism>
<proteinExistence type="predicted"/>
<keyword evidence="1" id="KW-1133">Transmembrane helix</keyword>
<gene>
    <name evidence="2" type="ORF">SVUK_LOCUS16597</name>
</gene>
<keyword evidence="1" id="KW-0812">Transmembrane</keyword>
<dbReference type="Proteomes" id="UP000270094">
    <property type="component" value="Unassembled WGS sequence"/>
</dbReference>
<evidence type="ECO:0000313" key="3">
    <source>
        <dbReference type="Proteomes" id="UP000270094"/>
    </source>
</evidence>
<name>A0A3P7JNJ8_STRVU</name>
<dbReference type="AlphaFoldDB" id="A0A3P7JNJ8"/>
<accession>A0A3P7JNJ8</accession>
<keyword evidence="3" id="KW-1185">Reference proteome</keyword>
<protein>
    <submittedName>
        <fullName evidence="2">Uncharacterized protein</fullName>
    </submittedName>
</protein>
<dbReference type="EMBL" id="UYYB01113685">
    <property type="protein sequence ID" value="VDM81599.1"/>
    <property type="molecule type" value="Genomic_DNA"/>
</dbReference>
<reference evidence="2 3" key="1">
    <citation type="submission" date="2018-11" db="EMBL/GenBank/DDBJ databases">
        <authorList>
            <consortium name="Pathogen Informatics"/>
        </authorList>
    </citation>
    <scope>NUCLEOTIDE SEQUENCE [LARGE SCALE GENOMIC DNA]</scope>
</reference>
<evidence type="ECO:0000313" key="2">
    <source>
        <dbReference type="EMBL" id="VDM81599.1"/>
    </source>
</evidence>
<sequence length="140" mass="15753">MCDIPTCVESSLNRTRRSYDNDSSITVDVQSQRIEVSELGLISDVESEGTHSMELTCHEKASYPIQEICLISDVESEGTHSMELTCHEKASYPVQEICVPFNPFVVFLAGMISVIVFVAFTAVMVSLQRYRHYSMSETRC</sequence>
<dbReference type="OrthoDB" id="5855819at2759"/>
<keyword evidence="1" id="KW-0472">Membrane</keyword>